<feature type="transmembrane region" description="Helical" evidence="1">
    <location>
        <begin position="205"/>
        <end position="231"/>
    </location>
</feature>
<name>A0ABW7SCB1_9ACTN</name>
<dbReference type="Pfam" id="PF12679">
    <property type="entry name" value="ABC2_membrane_2"/>
    <property type="match status" value="1"/>
</dbReference>
<proteinExistence type="predicted"/>
<keyword evidence="1" id="KW-1133">Transmembrane helix</keyword>
<dbReference type="RefSeq" id="WP_396675951.1">
    <property type="nucleotide sequence ID" value="NZ_JBIRPU010000001.1"/>
</dbReference>
<sequence length="336" mass="35955">MNLVRAEVERLAARRFVQLMLALLVVAFAVTAVTTLVGSHRPSSTEVAEAQRAAAEERQALNANYQRCVEAARGNLPPEEAESFPDDCSAFDPAQRDRLPVATDHLQGVFNFADQARPLLYFLILFLVLFGFLVGASYIGADLSTGGVVNLLIWRPRRIAVLGVKLGTLLGALTVVSVLASAAYLGAFWLVGQTAGLPGATGGDFWPWLGLTWARGVVLVLFAAAAGFAIATLGRRTAAALGAVTAYAVVWELGLRVVMEVVNIPRGEDWMVSTYLDAWLTGEARLVDPIVCQGLSSGYCDGTYQLGWELGLAVLLTLTGGLTLAAFAAFRRRDLI</sequence>
<organism evidence="2 3">
    <name type="scientific">Micromonospora rubida</name>
    <dbReference type="NCBI Taxonomy" id="2697657"/>
    <lineage>
        <taxon>Bacteria</taxon>
        <taxon>Bacillati</taxon>
        <taxon>Actinomycetota</taxon>
        <taxon>Actinomycetes</taxon>
        <taxon>Micromonosporales</taxon>
        <taxon>Micromonosporaceae</taxon>
        <taxon>Micromonospora</taxon>
    </lineage>
</organism>
<keyword evidence="3" id="KW-1185">Reference proteome</keyword>
<keyword evidence="1" id="KW-0472">Membrane</keyword>
<feature type="transmembrane region" description="Helical" evidence="1">
    <location>
        <begin position="310"/>
        <end position="330"/>
    </location>
</feature>
<evidence type="ECO:0000313" key="2">
    <source>
        <dbReference type="EMBL" id="MFI0791346.1"/>
    </source>
</evidence>
<gene>
    <name evidence="2" type="ORF">ACH4OY_01385</name>
</gene>
<keyword evidence="1" id="KW-0812">Transmembrane</keyword>
<dbReference type="EMBL" id="JBIRPU010000001">
    <property type="protein sequence ID" value="MFI0791346.1"/>
    <property type="molecule type" value="Genomic_DNA"/>
</dbReference>
<comment type="caution">
    <text evidence="2">The sequence shown here is derived from an EMBL/GenBank/DDBJ whole genome shotgun (WGS) entry which is preliminary data.</text>
</comment>
<feature type="transmembrane region" description="Helical" evidence="1">
    <location>
        <begin position="119"/>
        <end position="141"/>
    </location>
</feature>
<feature type="transmembrane region" description="Helical" evidence="1">
    <location>
        <begin position="16"/>
        <end position="37"/>
    </location>
</feature>
<reference evidence="2 3" key="1">
    <citation type="submission" date="2024-10" db="EMBL/GenBank/DDBJ databases">
        <title>The Natural Products Discovery Center: Release of the First 8490 Sequenced Strains for Exploring Actinobacteria Biosynthetic Diversity.</title>
        <authorList>
            <person name="Kalkreuter E."/>
            <person name="Kautsar S.A."/>
            <person name="Yang D."/>
            <person name="Bader C.D."/>
            <person name="Teijaro C.N."/>
            <person name="Fluegel L."/>
            <person name="Davis C.M."/>
            <person name="Simpson J.R."/>
            <person name="Lauterbach L."/>
            <person name="Steele A.D."/>
            <person name="Gui C."/>
            <person name="Meng S."/>
            <person name="Li G."/>
            <person name="Viehrig K."/>
            <person name="Ye F."/>
            <person name="Su P."/>
            <person name="Kiefer A.F."/>
            <person name="Nichols A."/>
            <person name="Cepeda A.J."/>
            <person name="Yan W."/>
            <person name="Fan B."/>
            <person name="Jiang Y."/>
            <person name="Adhikari A."/>
            <person name="Zheng C.-J."/>
            <person name="Schuster L."/>
            <person name="Cowan T.M."/>
            <person name="Smanski M.J."/>
            <person name="Chevrette M.G."/>
            <person name="De Carvalho L.P.S."/>
            <person name="Shen B."/>
        </authorList>
    </citation>
    <scope>NUCLEOTIDE SEQUENCE [LARGE SCALE GENOMIC DNA]</scope>
    <source>
        <strain evidence="2 3">NPDC021253</strain>
    </source>
</reference>
<feature type="transmembrane region" description="Helical" evidence="1">
    <location>
        <begin position="238"/>
        <end position="259"/>
    </location>
</feature>
<evidence type="ECO:0000256" key="1">
    <source>
        <dbReference type="SAM" id="Phobius"/>
    </source>
</evidence>
<feature type="transmembrane region" description="Helical" evidence="1">
    <location>
        <begin position="162"/>
        <end position="185"/>
    </location>
</feature>
<accession>A0ABW7SCB1</accession>
<protein>
    <submittedName>
        <fullName evidence="2">ABC transporter permease subunit</fullName>
    </submittedName>
</protein>
<dbReference type="Proteomes" id="UP001611075">
    <property type="component" value="Unassembled WGS sequence"/>
</dbReference>
<evidence type="ECO:0000313" key="3">
    <source>
        <dbReference type="Proteomes" id="UP001611075"/>
    </source>
</evidence>